<dbReference type="OrthoDB" id="7550829at2759"/>
<gene>
    <name evidence="1" type="ORF">DMN91_010934</name>
</gene>
<sequence>MLVALPFGGIYIYIYFRVCIAKTQNRFSFETRCKNLDDLMYRTRTDAKRKKKMLKIMLLLSAFGHILCEMQTRSEATIGRIPSCRNPPLCHLSDTYRTASESISPLLPYQKSVSYGRQGSNLQRSYVGFGSSTSPAYYHAFDPISVLASLAFLAFLLQSFASFYEHSRSILPTIVSSRHSSSDLTIPDISRHVSNALQEYESLNEDLGNK</sequence>
<protein>
    <submittedName>
        <fullName evidence="1">Uncharacterized protein</fullName>
    </submittedName>
</protein>
<organism evidence="1 2">
    <name type="scientific">Ooceraea biroi</name>
    <name type="common">Clonal raider ant</name>
    <name type="synonym">Cerapachys biroi</name>
    <dbReference type="NCBI Taxonomy" id="2015173"/>
    <lineage>
        <taxon>Eukaryota</taxon>
        <taxon>Metazoa</taxon>
        <taxon>Ecdysozoa</taxon>
        <taxon>Arthropoda</taxon>
        <taxon>Hexapoda</taxon>
        <taxon>Insecta</taxon>
        <taxon>Pterygota</taxon>
        <taxon>Neoptera</taxon>
        <taxon>Endopterygota</taxon>
        <taxon>Hymenoptera</taxon>
        <taxon>Apocrita</taxon>
        <taxon>Aculeata</taxon>
        <taxon>Formicoidea</taxon>
        <taxon>Formicidae</taxon>
        <taxon>Dorylinae</taxon>
        <taxon>Ooceraea</taxon>
    </lineage>
</organism>
<dbReference type="AlphaFoldDB" id="A0A3L8D979"/>
<name>A0A3L8D979_OOCBI</name>
<reference evidence="1 2" key="1">
    <citation type="journal article" date="2018" name="Genome Res.">
        <title>The genomic architecture and molecular evolution of ant odorant receptors.</title>
        <authorList>
            <person name="McKenzie S.K."/>
            <person name="Kronauer D.J.C."/>
        </authorList>
    </citation>
    <scope>NUCLEOTIDE SEQUENCE [LARGE SCALE GENOMIC DNA]</scope>
    <source>
        <strain evidence="1">Clonal line C1</strain>
    </source>
</reference>
<dbReference type="EMBL" id="QOIP01000011">
    <property type="protein sequence ID" value="RLU16866.1"/>
    <property type="molecule type" value="Genomic_DNA"/>
</dbReference>
<accession>A0A3L8D979</accession>
<evidence type="ECO:0000313" key="2">
    <source>
        <dbReference type="Proteomes" id="UP000279307"/>
    </source>
</evidence>
<proteinExistence type="predicted"/>
<evidence type="ECO:0000313" key="1">
    <source>
        <dbReference type="EMBL" id="RLU16866.1"/>
    </source>
</evidence>
<dbReference type="Proteomes" id="UP000279307">
    <property type="component" value="Chromosome 11"/>
</dbReference>
<comment type="caution">
    <text evidence="1">The sequence shown here is derived from an EMBL/GenBank/DDBJ whole genome shotgun (WGS) entry which is preliminary data.</text>
</comment>